<evidence type="ECO:0000313" key="5">
    <source>
        <dbReference type="Proteomes" id="UP000215181"/>
    </source>
</evidence>
<feature type="coiled-coil region" evidence="1">
    <location>
        <begin position="182"/>
        <end position="209"/>
    </location>
</feature>
<dbReference type="InterPro" id="IPR003399">
    <property type="entry name" value="Mce/MlaD"/>
</dbReference>
<evidence type="ECO:0000313" key="4">
    <source>
        <dbReference type="EMBL" id="OYD54840.1"/>
    </source>
</evidence>
<keyword evidence="2" id="KW-1133">Transmembrane helix</keyword>
<comment type="caution">
    <text evidence="4">The sequence shown here is derived from an EMBL/GenBank/DDBJ whole genome shotgun (WGS) entry which is preliminary data.</text>
</comment>
<keyword evidence="5" id="KW-1185">Reference proteome</keyword>
<dbReference type="PANTHER" id="PTHR36698:SF2">
    <property type="entry name" value="MCE_MLAD DOMAIN-CONTAINING PROTEIN"/>
    <property type="match status" value="1"/>
</dbReference>
<feature type="domain" description="Mce/MlaD" evidence="3">
    <location>
        <begin position="39"/>
        <end position="116"/>
    </location>
</feature>
<sequence length="314" mass="33382">METRAHHVLIGFFTVLVVGAALLFALWLGKADADKQFQTYDIVFQEAVSGLSKGSTVEFNGIKIGDVSSLRLDPQDPRRVIARVRVDSAAPVRTDTQARLVPAGITGMSIIRLSSGENMASPPLAAASGDEVPVIIATPSPLTKLLADGEDVVLNVNELLIQARELFSADNVDSIGRTLRNLEQATGTIAAEREEISLALRELARASGQANAALVEATKLVGAANRLVDVHGAQTLKSAQQSMAAFERAMLTVDALVSDNRGALDSGVRGVAELGPALAELRDTLASLRAITRQLENRPTDYLLGLEPVKEFTP</sequence>
<proteinExistence type="predicted"/>
<organism evidence="4 5">
    <name type="scientific">Thauera propionica</name>
    <dbReference type="NCBI Taxonomy" id="2019431"/>
    <lineage>
        <taxon>Bacteria</taxon>
        <taxon>Pseudomonadati</taxon>
        <taxon>Pseudomonadota</taxon>
        <taxon>Betaproteobacteria</taxon>
        <taxon>Rhodocyclales</taxon>
        <taxon>Zoogloeaceae</taxon>
        <taxon>Thauera</taxon>
    </lineage>
</organism>
<dbReference type="RefSeq" id="WP_094267501.1">
    <property type="nucleotide sequence ID" value="NZ_NOIH01000005.1"/>
</dbReference>
<reference evidence="4 5" key="1">
    <citation type="submission" date="2017-07" db="EMBL/GenBank/DDBJ databases">
        <title>Thauera sp. KNDSS-Mac4 genome sequence and assembly.</title>
        <authorList>
            <person name="Mayilraj S."/>
        </authorList>
    </citation>
    <scope>NUCLEOTIDE SEQUENCE [LARGE SCALE GENOMIC DNA]</scope>
    <source>
        <strain evidence="4 5">KNDSS-Mac4</strain>
    </source>
</reference>
<evidence type="ECO:0000256" key="2">
    <source>
        <dbReference type="SAM" id="Phobius"/>
    </source>
</evidence>
<gene>
    <name evidence="4" type="ORF">CGK74_05495</name>
</gene>
<dbReference type="AlphaFoldDB" id="A0A235F0R9"/>
<keyword evidence="1" id="KW-0175">Coiled coil</keyword>
<evidence type="ECO:0000259" key="3">
    <source>
        <dbReference type="Pfam" id="PF02470"/>
    </source>
</evidence>
<keyword evidence="2" id="KW-0812">Transmembrane</keyword>
<name>A0A235F0R9_9RHOO</name>
<accession>A0A235F0R9</accession>
<protein>
    <submittedName>
        <fullName evidence="4">ABC transporter permease</fullName>
    </submittedName>
</protein>
<dbReference type="Pfam" id="PF02470">
    <property type="entry name" value="MlaD"/>
    <property type="match status" value="1"/>
</dbReference>
<dbReference type="EMBL" id="NOIH01000005">
    <property type="protein sequence ID" value="OYD54840.1"/>
    <property type="molecule type" value="Genomic_DNA"/>
</dbReference>
<dbReference type="Proteomes" id="UP000215181">
    <property type="component" value="Unassembled WGS sequence"/>
</dbReference>
<feature type="transmembrane region" description="Helical" evidence="2">
    <location>
        <begin position="6"/>
        <end position="28"/>
    </location>
</feature>
<evidence type="ECO:0000256" key="1">
    <source>
        <dbReference type="SAM" id="Coils"/>
    </source>
</evidence>
<dbReference type="OrthoDB" id="5294672at2"/>
<keyword evidence="2" id="KW-0472">Membrane</keyword>
<dbReference type="PANTHER" id="PTHR36698">
    <property type="entry name" value="BLL5892 PROTEIN"/>
    <property type="match status" value="1"/>
</dbReference>